<dbReference type="AlphaFoldDB" id="A0AAD5TBU3"/>
<comment type="caution">
    <text evidence="2">The sequence shown here is derived from an EMBL/GenBank/DDBJ whole genome shotgun (WGS) entry which is preliminary data.</text>
</comment>
<feature type="region of interest" description="Disordered" evidence="1">
    <location>
        <begin position="74"/>
        <end position="113"/>
    </location>
</feature>
<accession>A0AAD5TBU3</accession>
<evidence type="ECO:0000313" key="2">
    <source>
        <dbReference type="EMBL" id="KAJ3143218.1"/>
    </source>
</evidence>
<sequence>MNTNDGNIHLPLCSSKLEGIKTARNTMTENQRDSKTTRALDSRRSSNCSFASSSTRPSVVSSISPFNQLLEIGSTESTSSATNSGTNSRQSSVVLHRTGWDPTGRVEDREDEPSKKLAGVRFNFAVFIE</sequence>
<feature type="region of interest" description="Disordered" evidence="1">
    <location>
        <begin position="22"/>
        <end position="61"/>
    </location>
</feature>
<dbReference type="Proteomes" id="UP001211907">
    <property type="component" value="Unassembled WGS sequence"/>
</dbReference>
<proteinExistence type="predicted"/>
<evidence type="ECO:0000313" key="3">
    <source>
        <dbReference type="Proteomes" id="UP001211907"/>
    </source>
</evidence>
<protein>
    <submittedName>
        <fullName evidence="2">Uncharacterized protein</fullName>
    </submittedName>
</protein>
<feature type="compositionally biased region" description="Low complexity" evidence="1">
    <location>
        <begin position="45"/>
        <end position="61"/>
    </location>
</feature>
<feature type="compositionally biased region" description="Basic and acidic residues" evidence="1">
    <location>
        <begin position="30"/>
        <end position="44"/>
    </location>
</feature>
<feature type="compositionally biased region" description="Low complexity" evidence="1">
    <location>
        <begin position="74"/>
        <end position="88"/>
    </location>
</feature>
<gene>
    <name evidence="2" type="ORF">HK100_000017</name>
</gene>
<feature type="compositionally biased region" description="Basic and acidic residues" evidence="1">
    <location>
        <begin position="104"/>
        <end position="113"/>
    </location>
</feature>
<reference evidence="2" key="1">
    <citation type="submission" date="2020-05" db="EMBL/GenBank/DDBJ databases">
        <title>Phylogenomic resolution of chytrid fungi.</title>
        <authorList>
            <person name="Stajich J.E."/>
            <person name="Amses K."/>
            <person name="Simmons R."/>
            <person name="Seto K."/>
            <person name="Myers J."/>
            <person name="Bonds A."/>
            <person name="Quandt C.A."/>
            <person name="Barry K."/>
            <person name="Liu P."/>
            <person name="Grigoriev I."/>
            <person name="Longcore J.E."/>
            <person name="James T.Y."/>
        </authorList>
    </citation>
    <scope>NUCLEOTIDE SEQUENCE</scope>
    <source>
        <strain evidence="2">JEL0513</strain>
    </source>
</reference>
<organism evidence="2 3">
    <name type="scientific">Physocladia obscura</name>
    <dbReference type="NCBI Taxonomy" id="109957"/>
    <lineage>
        <taxon>Eukaryota</taxon>
        <taxon>Fungi</taxon>
        <taxon>Fungi incertae sedis</taxon>
        <taxon>Chytridiomycota</taxon>
        <taxon>Chytridiomycota incertae sedis</taxon>
        <taxon>Chytridiomycetes</taxon>
        <taxon>Chytridiales</taxon>
        <taxon>Chytriomycetaceae</taxon>
        <taxon>Physocladia</taxon>
    </lineage>
</organism>
<name>A0AAD5TBU3_9FUNG</name>
<keyword evidence="3" id="KW-1185">Reference proteome</keyword>
<evidence type="ECO:0000256" key="1">
    <source>
        <dbReference type="SAM" id="MobiDB-lite"/>
    </source>
</evidence>
<dbReference type="EMBL" id="JADGJH010000001">
    <property type="protein sequence ID" value="KAJ3143218.1"/>
    <property type="molecule type" value="Genomic_DNA"/>
</dbReference>